<dbReference type="RefSeq" id="XP_019794293.1">
    <property type="nucleotide sequence ID" value="XM_019938734.2"/>
</dbReference>
<organism evidence="3 4">
    <name type="scientific">Tursiops truncatus</name>
    <name type="common">Atlantic bottle-nosed dolphin</name>
    <name type="synonym">Delphinus truncatus</name>
    <dbReference type="NCBI Taxonomy" id="9739"/>
    <lineage>
        <taxon>Eukaryota</taxon>
        <taxon>Metazoa</taxon>
        <taxon>Chordata</taxon>
        <taxon>Craniata</taxon>
        <taxon>Vertebrata</taxon>
        <taxon>Euteleostomi</taxon>
        <taxon>Mammalia</taxon>
        <taxon>Eutheria</taxon>
        <taxon>Laurasiatheria</taxon>
        <taxon>Artiodactyla</taxon>
        <taxon>Whippomorpha</taxon>
        <taxon>Cetacea</taxon>
        <taxon>Odontoceti</taxon>
        <taxon>Delphinidae</taxon>
        <taxon>Tursiops</taxon>
    </lineage>
</organism>
<dbReference type="GeneID" id="101326677"/>
<evidence type="ECO:0000313" key="4">
    <source>
        <dbReference type="RefSeq" id="XP_019794293.1"/>
    </source>
</evidence>
<feature type="region of interest" description="Disordered" evidence="2">
    <location>
        <begin position="113"/>
        <end position="136"/>
    </location>
</feature>
<dbReference type="PROSITE" id="PS50176">
    <property type="entry name" value="ARM_REPEAT"/>
    <property type="match status" value="1"/>
</dbReference>
<dbReference type="InterPro" id="IPR042462">
    <property type="entry name" value="ARMC7"/>
</dbReference>
<gene>
    <name evidence="4" type="primary">ARMC7</name>
</gene>
<dbReference type="PANTHER" id="PTHR46263">
    <property type="entry name" value="ARMADILLO REPEAT-CONTAINING PROTEIN 7"/>
    <property type="match status" value="1"/>
</dbReference>
<reference evidence="4" key="1">
    <citation type="submission" date="2025-08" db="UniProtKB">
        <authorList>
            <consortium name="RefSeq"/>
        </authorList>
    </citation>
    <scope>IDENTIFICATION</scope>
    <source>
        <tissue evidence="4">Spleen</tissue>
    </source>
</reference>
<dbReference type="SMART" id="SM00185">
    <property type="entry name" value="ARM"/>
    <property type="match status" value="2"/>
</dbReference>
<dbReference type="Pfam" id="PF00514">
    <property type="entry name" value="Arm"/>
    <property type="match status" value="1"/>
</dbReference>
<sequence>MTAPPLTLLGPPLPPPGAGLRAACPGSPELSRKLSAAGRCSSLLRRATASWFSAPQFGCSFPTLTRSCVPTPFPQPNFSCKLLQNLNRGKEPISRSGLPLSGPGEAQVRFSPAFQPHLPHSPARPPGFLRRPTMAQKPKVDPHVGRLGYLQALVTEFQATESQDAKEQVLANLANFAYDPSNYQYLRQLQVLDLFLDSLSEENETLVEFAIGGLCNLCSDRANKEHILQTGGVPLIIDCLSSPNEETVLSAVTTIMYLSSPGSGSHPELTATPVVQCMVRFSLSANARLRNLAQIFLEDFCSPSQVAEARSRRAHSALGIPLPRTEAPQQP</sequence>
<dbReference type="Proteomes" id="UP000245320">
    <property type="component" value="Chromosome 20"/>
</dbReference>
<dbReference type="InterPro" id="IPR016024">
    <property type="entry name" value="ARM-type_fold"/>
</dbReference>
<dbReference type="FunCoup" id="A0A2U4BM53">
    <property type="interactions" value="940"/>
</dbReference>
<dbReference type="InterPro" id="IPR000225">
    <property type="entry name" value="Armadillo"/>
</dbReference>
<keyword evidence="3" id="KW-1185">Reference proteome</keyword>
<dbReference type="STRING" id="9739.ENSTTRP00000013614"/>
<evidence type="ECO:0000313" key="3">
    <source>
        <dbReference type="Proteomes" id="UP000245320"/>
    </source>
</evidence>
<protein>
    <submittedName>
        <fullName evidence="4">Armadillo repeat-containing protein 7</fullName>
    </submittedName>
</protein>
<name>A0A2U4BM53_TURTR</name>
<dbReference type="InterPro" id="IPR011989">
    <property type="entry name" value="ARM-like"/>
</dbReference>
<feature type="repeat" description="ARM" evidence="1">
    <location>
        <begin position="190"/>
        <end position="232"/>
    </location>
</feature>
<dbReference type="Gene3D" id="1.25.10.10">
    <property type="entry name" value="Leucine-rich Repeat Variant"/>
    <property type="match status" value="1"/>
</dbReference>
<evidence type="ECO:0000256" key="1">
    <source>
        <dbReference type="PROSITE-ProRule" id="PRU00259"/>
    </source>
</evidence>
<dbReference type="PANTHER" id="PTHR46263:SF1">
    <property type="entry name" value="ARMADILLO REPEAT-CONTAINING PROTEIN 7"/>
    <property type="match status" value="1"/>
</dbReference>
<dbReference type="CTD" id="79637"/>
<accession>A0A2U4BM53</accession>
<dbReference type="SUPFAM" id="SSF48371">
    <property type="entry name" value="ARM repeat"/>
    <property type="match status" value="1"/>
</dbReference>
<dbReference type="OrthoDB" id="9672179at2759"/>
<proteinExistence type="predicted"/>
<dbReference type="AlphaFoldDB" id="A0A2U4BM53"/>
<dbReference type="InParanoid" id="A0A2U4BM53"/>
<evidence type="ECO:0000256" key="2">
    <source>
        <dbReference type="SAM" id="MobiDB-lite"/>
    </source>
</evidence>